<dbReference type="PROSITE" id="PS01293">
    <property type="entry name" value="NUDIX_COA"/>
    <property type="match status" value="1"/>
</dbReference>
<comment type="cofactor">
    <cofactor evidence="1">
        <name>Mn(2+)</name>
        <dbReference type="ChEBI" id="CHEBI:29035"/>
    </cofactor>
</comment>
<feature type="domain" description="Nudix hydrolase" evidence="8">
    <location>
        <begin position="28"/>
        <end position="165"/>
    </location>
</feature>
<keyword evidence="5" id="KW-0378">Hydrolase</keyword>
<evidence type="ECO:0000256" key="7">
    <source>
        <dbReference type="ARBA" id="ARBA00023211"/>
    </source>
</evidence>
<dbReference type="InterPro" id="IPR000059">
    <property type="entry name" value="NUDIX_hydrolase_NudL_CS"/>
</dbReference>
<sequence>MNKVEFFQRFHHMRQVQTEPDYPLNRPARPAAVLMPLIDRSELTLLFTRRASHLKHHAGQVSFPGGRQEPYDEDLVQTALRETTEEIGVPGEQVEIVGQLPRYRTISGYVVTPFIGLISPPLNLVPDRNEVASIFEVPLKYLMDKGNHLTHLAERNGRVHPIYFIHWQEQHIWGATAAFVRNLANHLA</sequence>
<dbReference type="InterPro" id="IPR000086">
    <property type="entry name" value="NUDIX_hydrolase_dom"/>
</dbReference>
<dbReference type="CDD" id="cd03426">
    <property type="entry name" value="NUDIX_CoAse_Nudt7"/>
    <property type="match status" value="1"/>
</dbReference>
<dbReference type="InterPro" id="IPR045121">
    <property type="entry name" value="CoAse"/>
</dbReference>
<dbReference type="EMBL" id="JAFKCV010000003">
    <property type="protein sequence ID" value="MBN7825096.1"/>
    <property type="molecule type" value="Genomic_DNA"/>
</dbReference>
<accession>A0A939DNL8</accession>
<dbReference type="PANTHER" id="PTHR12992:SF11">
    <property type="entry name" value="MITOCHONDRIAL COENZYME A DIPHOSPHATASE NUDT8"/>
    <property type="match status" value="1"/>
</dbReference>
<evidence type="ECO:0000313" key="9">
    <source>
        <dbReference type="EMBL" id="MBN7825096.1"/>
    </source>
</evidence>
<evidence type="ECO:0000256" key="6">
    <source>
        <dbReference type="ARBA" id="ARBA00022842"/>
    </source>
</evidence>
<dbReference type="RefSeq" id="WP_206573199.1">
    <property type="nucleotide sequence ID" value="NZ_JAFKCV010000003.1"/>
</dbReference>
<dbReference type="GO" id="GO:0000287">
    <property type="term" value="F:magnesium ion binding"/>
    <property type="evidence" value="ECO:0007669"/>
    <property type="project" value="InterPro"/>
</dbReference>
<dbReference type="Pfam" id="PF00293">
    <property type="entry name" value="NUDIX"/>
    <property type="match status" value="1"/>
</dbReference>
<keyword evidence="10" id="KW-1185">Reference proteome</keyword>
<dbReference type="Gene3D" id="3.90.79.10">
    <property type="entry name" value="Nucleoside Triphosphate Pyrophosphohydrolase"/>
    <property type="match status" value="1"/>
</dbReference>
<keyword evidence="7" id="KW-0464">Manganese</keyword>
<dbReference type="GO" id="GO:0010945">
    <property type="term" value="F:coenzyme A diphosphatase activity"/>
    <property type="evidence" value="ECO:0007669"/>
    <property type="project" value="InterPro"/>
</dbReference>
<proteinExistence type="inferred from homology"/>
<dbReference type="PROSITE" id="PS51462">
    <property type="entry name" value="NUDIX"/>
    <property type="match status" value="1"/>
</dbReference>
<keyword evidence="6" id="KW-0460">Magnesium</keyword>
<evidence type="ECO:0000259" key="8">
    <source>
        <dbReference type="PROSITE" id="PS51462"/>
    </source>
</evidence>
<evidence type="ECO:0000256" key="2">
    <source>
        <dbReference type="ARBA" id="ARBA00001946"/>
    </source>
</evidence>
<gene>
    <name evidence="9" type="ORF">J0A66_07660</name>
</gene>
<evidence type="ECO:0000256" key="5">
    <source>
        <dbReference type="ARBA" id="ARBA00022801"/>
    </source>
</evidence>
<organism evidence="9 10">
    <name type="scientific">Bowmanella dokdonensis</name>
    <dbReference type="NCBI Taxonomy" id="751969"/>
    <lineage>
        <taxon>Bacteria</taxon>
        <taxon>Pseudomonadati</taxon>
        <taxon>Pseudomonadota</taxon>
        <taxon>Gammaproteobacteria</taxon>
        <taxon>Alteromonadales</taxon>
        <taxon>Alteromonadaceae</taxon>
        <taxon>Bowmanella</taxon>
    </lineage>
</organism>
<comment type="caution">
    <text evidence="9">The sequence shown here is derived from an EMBL/GenBank/DDBJ whole genome shotgun (WGS) entry which is preliminary data.</text>
</comment>
<dbReference type="Proteomes" id="UP000664654">
    <property type="component" value="Unassembled WGS sequence"/>
</dbReference>
<dbReference type="PANTHER" id="PTHR12992">
    <property type="entry name" value="NUDIX HYDROLASE"/>
    <property type="match status" value="1"/>
</dbReference>
<dbReference type="SUPFAM" id="SSF55811">
    <property type="entry name" value="Nudix"/>
    <property type="match status" value="1"/>
</dbReference>
<comment type="similarity">
    <text evidence="3">Belongs to the Nudix hydrolase family. PCD1 subfamily.</text>
</comment>
<evidence type="ECO:0000256" key="4">
    <source>
        <dbReference type="ARBA" id="ARBA00022723"/>
    </source>
</evidence>
<dbReference type="InterPro" id="IPR015797">
    <property type="entry name" value="NUDIX_hydrolase-like_dom_sf"/>
</dbReference>
<evidence type="ECO:0000256" key="1">
    <source>
        <dbReference type="ARBA" id="ARBA00001936"/>
    </source>
</evidence>
<evidence type="ECO:0000313" key="10">
    <source>
        <dbReference type="Proteomes" id="UP000664654"/>
    </source>
</evidence>
<comment type="cofactor">
    <cofactor evidence="2">
        <name>Mg(2+)</name>
        <dbReference type="ChEBI" id="CHEBI:18420"/>
    </cofactor>
</comment>
<dbReference type="AlphaFoldDB" id="A0A939DNL8"/>
<protein>
    <submittedName>
        <fullName evidence="9">CoA pyrophosphatase</fullName>
    </submittedName>
</protein>
<dbReference type="NCBIfam" id="NF007980">
    <property type="entry name" value="PRK10707.1"/>
    <property type="match status" value="1"/>
</dbReference>
<name>A0A939DNL8_9ALTE</name>
<dbReference type="GO" id="GO:0009132">
    <property type="term" value="P:nucleoside diphosphate metabolic process"/>
    <property type="evidence" value="ECO:0007669"/>
    <property type="project" value="InterPro"/>
</dbReference>
<evidence type="ECO:0000256" key="3">
    <source>
        <dbReference type="ARBA" id="ARBA00006506"/>
    </source>
</evidence>
<reference evidence="9" key="1">
    <citation type="submission" date="2021-03" db="EMBL/GenBank/DDBJ databases">
        <title>novel species isolated from a fishpond in China.</title>
        <authorList>
            <person name="Lu H."/>
            <person name="Cai Z."/>
        </authorList>
    </citation>
    <scope>NUCLEOTIDE SEQUENCE</scope>
    <source>
        <strain evidence="9">JCM 30855</strain>
    </source>
</reference>
<keyword evidence="4" id="KW-0479">Metal-binding</keyword>
<dbReference type="GO" id="GO:0030145">
    <property type="term" value="F:manganese ion binding"/>
    <property type="evidence" value="ECO:0007669"/>
    <property type="project" value="InterPro"/>
</dbReference>